<proteinExistence type="predicted"/>
<accession>A0A6L4X0X1</accession>
<dbReference type="OrthoDB" id="8444043at2"/>
<reference evidence="2 5" key="2">
    <citation type="submission" date="2019-10" db="EMBL/GenBank/DDBJ databases">
        <title>Characterization of the phylogenetic diversity of two novel species belonging to the genus Bifidobacterium: Bifidobacterium cebidarum sp. nov. and Bifidobacterium leontopitheci sp. nov.</title>
        <authorList>
            <person name="Lugli G.A."/>
            <person name="Duranti S."/>
            <person name="Milani C."/>
            <person name="Turroni F."/>
            <person name="Ventura M."/>
        </authorList>
    </citation>
    <scope>NUCLEOTIDE SEQUENCE [LARGE SCALE GENOMIC DNA]</scope>
    <source>
        <strain evidence="2 5">DSM 100688</strain>
    </source>
</reference>
<evidence type="ECO:0000313" key="4">
    <source>
        <dbReference type="Proteomes" id="UP000469943"/>
    </source>
</evidence>
<organism evidence="2 5">
    <name type="scientific">Bifidobacterium ramosum</name>
    <dbReference type="NCBI Taxonomy" id="1798158"/>
    <lineage>
        <taxon>Bacteria</taxon>
        <taxon>Bacillati</taxon>
        <taxon>Actinomycetota</taxon>
        <taxon>Actinomycetes</taxon>
        <taxon>Bifidobacteriales</taxon>
        <taxon>Bifidobacteriaceae</taxon>
        <taxon>Bifidobacterium</taxon>
    </lineage>
</organism>
<comment type="caution">
    <text evidence="2">The sequence shown here is derived from an EMBL/GenBank/DDBJ whole genome shotgun (WGS) entry which is preliminary data.</text>
</comment>
<sequence length="422" mass="46060">MGFATKLKDVTKRAFGRAPAGLPDHTAAASAGGSAGTERKRKALYLIAEPGYPNFGDELIAREWLRYLASRCPDREVIVDCARPGPAAMILRGVHPHVEFTDTMRRLGTENPFPYDGPIDDIARFVAEALDDEGRAAQYAAGIRVLQRDVRSIHMLGGGYMRGDWTCNLSRLAIGPWARRHGIPVVGTGVGLMPISGDSLTFARNAVADFDRFTVRDESTLAALNDGGDSAAAPIAKLAPDDCFVNGLEDCYMPAEGLPDTMLCIQSDFIGDTEALHAHVIAVLDRWNVGVHDPIGVAECNPVIDRPIYDYLLAHGYDNVRFYPVAEILERGFPARTGQRWLSTRYHPHLLAAAIGCSGSYIAVDPQYYSVKHHAVLRMGSHWTAAPLGQPAPEPGTGFADPTRRFTYRDQIRTTVDALYNG</sequence>
<feature type="domain" description="Polysaccharide pyruvyl transferase" evidence="1">
    <location>
        <begin position="54"/>
        <end position="354"/>
    </location>
</feature>
<gene>
    <name evidence="2" type="ORF">DSM100688_0619</name>
    <name evidence="3" type="ORF">GFD24_11680</name>
</gene>
<evidence type="ECO:0000313" key="2">
    <source>
        <dbReference type="EMBL" id="KAB8288617.1"/>
    </source>
</evidence>
<evidence type="ECO:0000313" key="5">
    <source>
        <dbReference type="Proteomes" id="UP000482084"/>
    </source>
</evidence>
<name>A0A6L4X0X1_9BIFI</name>
<evidence type="ECO:0000259" key="1">
    <source>
        <dbReference type="Pfam" id="PF04230"/>
    </source>
</evidence>
<reference evidence="3 4" key="1">
    <citation type="submission" date="2019-10" db="EMBL/GenBank/DDBJ databases">
        <title>Bifidobacterium from non-human primates.</title>
        <authorList>
            <person name="Modesto M."/>
        </authorList>
    </citation>
    <scope>NUCLEOTIDE SEQUENCE [LARGE SCALE GENOMIC DNA]</scope>
    <source>
        <strain evidence="3 4">TREM</strain>
    </source>
</reference>
<keyword evidence="5" id="KW-1185">Reference proteome</keyword>
<dbReference type="GO" id="GO:0016740">
    <property type="term" value="F:transferase activity"/>
    <property type="evidence" value="ECO:0007669"/>
    <property type="project" value="UniProtKB-KW"/>
</dbReference>
<dbReference type="InterPro" id="IPR007345">
    <property type="entry name" value="Polysacch_pyruvyl_Trfase"/>
</dbReference>
<dbReference type="Pfam" id="PF04230">
    <property type="entry name" value="PS_pyruv_trans"/>
    <property type="match status" value="1"/>
</dbReference>
<dbReference type="AlphaFoldDB" id="A0A6L4X0X1"/>
<dbReference type="EMBL" id="WBSM01000002">
    <property type="protein sequence ID" value="KAB8288617.1"/>
    <property type="molecule type" value="Genomic_DNA"/>
</dbReference>
<dbReference type="Proteomes" id="UP000482084">
    <property type="component" value="Unassembled WGS sequence"/>
</dbReference>
<dbReference type="EMBL" id="WHZX01000021">
    <property type="protein sequence ID" value="NEG72849.1"/>
    <property type="molecule type" value="Genomic_DNA"/>
</dbReference>
<keyword evidence="3" id="KW-0808">Transferase</keyword>
<dbReference type="Proteomes" id="UP000469943">
    <property type="component" value="Unassembled WGS sequence"/>
</dbReference>
<evidence type="ECO:0000313" key="3">
    <source>
        <dbReference type="EMBL" id="NEG72849.1"/>
    </source>
</evidence>
<dbReference type="RefSeq" id="WP_152357721.1">
    <property type="nucleotide sequence ID" value="NZ_WBSM01000002.1"/>
</dbReference>
<protein>
    <submittedName>
        <fullName evidence="2">ABC transporter substrate-binding protein</fullName>
    </submittedName>
    <submittedName>
        <fullName evidence="3">Polysaccharide pyruvyl transferase family protein</fullName>
    </submittedName>
</protein>